<dbReference type="EMBL" id="BAAAXZ010000040">
    <property type="protein sequence ID" value="GAA2916867.1"/>
    <property type="molecule type" value="Genomic_DNA"/>
</dbReference>
<comment type="caution">
    <text evidence="2">The sequence shown here is derived from an EMBL/GenBank/DDBJ whole genome shotgun (WGS) entry which is preliminary data.</text>
</comment>
<keyword evidence="3" id="KW-1185">Reference proteome</keyword>
<evidence type="ECO:0000256" key="1">
    <source>
        <dbReference type="SAM" id="MobiDB-lite"/>
    </source>
</evidence>
<reference evidence="3" key="1">
    <citation type="journal article" date="2019" name="Int. J. Syst. Evol. Microbiol.">
        <title>The Global Catalogue of Microorganisms (GCM) 10K type strain sequencing project: providing services to taxonomists for standard genome sequencing and annotation.</title>
        <authorList>
            <consortium name="The Broad Institute Genomics Platform"/>
            <consortium name="The Broad Institute Genome Sequencing Center for Infectious Disease"/>
            <person name="Wu L."/>
            <person name="Ma J."/>
        </authorList>
    </citation>
    <scope>NUCLEOTIDE SEQUENCE [LARGE SCALE GENOMIC DNA]</scope>
    <source>
        <strain evidence="3">JCM 4087</strain>
    </source>
</reference>
<evidence type="ECO:0000313" key="2">
    <source>
        <dbReference type="EMBL" id="GAA2916867.1"/>
    </source>
</evidence>
<sequence length="107" mass="11127">MARPPGRASVRCGIGFPEVRVGSCDGECPGEGGPGERCGPVGASRIALRRRVPESAATTLTWAVVPASARPSGRSVDPPPARSGFWHGPFSPPREDGPWHVLVSSSN</sequence>
<proteinExistence type="predicted"/>
<dbReference type="Proteomes" id="UP001501102">
    <property type="component" value="Unassembled WGS sequence"/>
</dbReference>
<organism evidence="2 3">
    <name type="scientific">Streptomyces thioluteus</name>
    <dbReference type="NCBI Taxonomy" id="66431"/>
    <lineage>
        <taxon>Bacteria</taxon>
        <taxon>Bacillati</taxon>
        <taxon>Actinomycetota</taxon>
        <taxon>Actinomycetes</taxon>
        <taxon>Kitasatosporales</taxon>
        <taxon>Streptomycetaceae</taxon>
        <taxon>Streptomyces</taxon>
    </lineage>
</organism>
<gene>
    <name evidence="2" type="ORF">GCM10020221_11090</name>
</gene>
<accession>A0ABP6J188</accession>
<evidence type="ECO:0000313" key="3">
    <source>
        <dbReference type="Proteomes" id="UP001501102"/>
    </source>
</evidence>
<name>A0ABP6J188_STRTU</name>
<protein>
    <submittedName>
        <fullName evidence="2">Uncharacterized protein</fullName>
    </submittedName>
</protein>
<feature type="region of interest" description="Disordered" evidence="1">
    <location>
        <begin position="68"/>
        <end position="107"/>
    </location>
</feature>